<evidence type="ECO:0000256" key="5">
    <source>
        <dbReference type="PROSITE-ProRule" id="PRU00221"/>
    </source>
</evidence>
<feature type="repeat" description="WD" evidence="5">
    <location>
        <begin position="423"/>
        <end position="452"/>
    </location>
</feature>
<evidence type="ECO:0000256" key="7">
    <source>
        <dbReference type="SAM" id="MobiDB-lite"/>
    </source>
</evidence>
<dbReference type="PANTHER" id="PTHR14773">
    <property type="entry name" value="WD REPEAT-CONTAINING PROTEIN 76"/>
    <property type="match status" value="1"/>
</dbReference>
<dbReference type="Proteomes" id="UP000308199">
    <property type="component" value="Unassembled WGS sequence"/>
</dbReference>
<dbReference type="Gene3D" id="2.130.10.10">
    <property type="entry name" value="YVTN repeat-like/Quinoprotein amine dehydrogenase"/>
    <property type="match status" value="1"/>
</dbReference>
<dbReference type="GO" id="GO:0006974">
    <property type="term" value="P:DNA damage response"/>
    <property type="evidence" value="ECO:0007669"/>
    <property type="project" value="UniProtKB-KW"/>
</dbReference>
<keyword evidence="9" id="KW-1185">Reference proteome</keyword>
<comment type="similarity">
    <text evidence="1 6">Belongs to the WD repeat DDB2/WDR76 family.</text>
</comment>
<evidence type="ECO:0000256" key="3">
    <source>
        <dbReference type="ARBA" id="ARBA00022574"/>
    </source>
</evidence>
<dbReference type="AlphaFoldDB" id="A0A4S4L390"/>
<dbReference type="OrthoDB" id="9890280at2759"/>
<comment type="function">
    <text evidence="6">DNA-binding protein that binds to both single- and double-stranded DNA. Binds preferentially to UV-damaged DNA. May be involved in DNA-metabolic processes.</text>
</comment>
<dbReference type="InterPro" id="IPR050853">
    <property type="entry name" value="WD_repeat_DNA-damage-binding"/>
</dbReference>
<dbReference type="InterPro" id="IPR001680">
    <property type="entry name" value="WD40_rpt"/>
</dbReference>
<dbReference type="GO" id="GO:0005634">
    <property type="term" value="C:nucleus"/>
    <property type="evidence" value="ECO:0007669"/>
    <property type="project" value="TreeGrafter"/>
</dbReference>
<comment type="caution">
    <text evidence="8">The sequence shown here is derived from an EMBL/GenBank/DDBJ whole genome shotgun (WGS) entry which is preliminary data.</text>
</comment>
<name>A0A4S4L390_9AGAM</name>
<dbReference type="InterPro" id="IPR015943">
    <property type="entry name" value="WD40/YVTN_repeat-like_dom_sf"/>
</dbReference>
<dbReference type="EMBL" id="SGPK01000238">
    <property type="protein sequence ID" value="THH05759.1"/>
    <property type="molecule type" value="Genomic_DNA"/>
</dbReference>
<evidence type="ECO:0000256" key="1">
    <source>
        <dbReference type="ARBA" id="ARBA00005434"/>
    </source>
</evidence>
<dbReference type="PROSITE" id="PS50294">
    <property type="entry name" value="WD_REPEATS_REGION"/>
    <property type="match status" value="1"/>
</dbReference>
<feature type="compositionally biased region" description="Basic and acidic residues" evidence="7">
    <location>
        <begin position="90"/>
        <end position="113"/>
    </location>
</feature>
<accession>A0A4S4L390</accession>
<dbReference type="SUPFAM" id="SSF50978">
    <property type="entry name" value="WD40 repeat-like"/>
    <property type="match status" value="1"/>
</dbReference>
<feature type="region of interest" description="Disordered" evidence="7">
    <location>
        <begin position="37"/>
        <end position="131"/>
    </location>
</feature>
<evidence type="ECO:0000313" key="9">
    <source>
        <dbReference type="Proteomes" id="UP000308199"/>
    </source>
</evidence>
<gene>
    <name evidence="8" type="ORF">EW145_g4564</name>
</gene>
<dbReference type="PANTHER" id="PTHR14773:SF0">
    <property type="entry name" value="WD REPEAT-CONTAINING PROTEIN 76"/>
    <property type="match status" value="1"/>
</dbReference>
<keyword evidence="3 5" id="KW-0853">WD repeat</keyword>
<evidence type="ECO:0000256" key="4">
    <source>
        <dbReference type="ARBA" id="ARBA00022737"/>
    </source>
</evidence>
<dbReference type="GO" id="GO:2000001">
    <property type="term" value="P:regulation of DNA damage checkpoint"/>
    <property type="evidence" value="ECO:0007669"/>
    <property type="project" value="TreeGrafter"/>
</dbReference>
<keyword evidence="4" id="KW-0677">Repeat</keyword>
<reference evidence="8 9" key="1">
    <citation type="submission" date="2019-02" db="EMBL/GenBank/DDBJ databases">
        <title>Genome sequencing of the rare red list fungi Phellinidium pouzarii.</title>
        <authorList>
            <person name="Buettner E."/>
            <person name="Kellner H."/>
        </authorList>
    </citation>
    <scope>NUCLEOTIDE SEQUENCE [LARGE SCALE GENOMIC DNA]</scope>
    <source>
        <strain evidence="8 9">DSM 108285</strain>
    </source>
</reference>
<proteinExistence type="inferred from homology"/>
<protein>
    <recommendedName>
        <fullName evidence="2 6">DNA damage-binding protein CMR1</fullName>
    </recommendedName>
</protein>
<dbReference type="Pfam" id="PF00400">
    <property type="entry name" value="WD40"/>
    <property type="match status" value="2"/>
</dbReference>
<dbReference type="PROSITE" id="PS50082">
    <property type="entry name" value="WD_REPEATS_2"/>
    <property type="match status" value="1"/>
</dbReference>
<sequence length="600" mass="67487">MPKLTEYELQRQANIARNHALLAELNFEEAAAGLVSRKSEAEAIKSKAKPIQPAKRVKRERNVIVEPRRQSLRLRDAAESNGSPSKKRKIDRDEEKQRQIELEERLEAEERARQARKPRHQDLDLKSLSETADMSPEELSALTMTLQTVAQKPQPRRTAEYDAFIFDDEVKEEQEVTRLKESLKKLKVASRAKVTQDRVYSAAYHPEKSKDLIFFGDKHGQLGIWDAQAPADEIEDEDGDVAAPDEREGGKYWRLQPHWPATSKSSISAIKLDPINSHSLFTSAYDCTIRSTSITTNISREVFAIEDRLISSFDLPPTGQELWISDAKGGLTHVDLRQDKSTACRWELSDQKIGCVSINPSNPDMLLLASNDRSLKIWDARMLQEMPASTVTEDFPPTFELEVVTKYEPLPKGKGLLVAEWPHNKSVSAAYWDPRGRSIVSTCYDDKLRLWDAGSEMHKGGIFRAFKPFCNIQHNCQTVSDFELLSHILDSPFEFSDSALDIFRDTIFCFDGVFLSSLMGAAERGDGLPSSRRSGRPIPTYIRISRFFHPQGDVLARLSDSKRISAVQAVTCSHPSIVERAASGNASGRCVLWAPASTSD</sequence>
<evidence type="ECO:0000256" key="6">
    <source>
        <dbReference type="RuleBase" id="RU365004"/>
    </source>
</evidence>
<dbReference type="GO" id="GO:0003677">
    <property type="term" value="F:DNA binding"/>
    <property type="evidence" value="ECO:0007669"/>
    <property type="project" value="UniProtKB-UniRule"/>
</dbReference>
<keyword evidence="6" id="KW-0227">DNA damage</keyword>
<keyword evidence="6" id="KW-0238">DNA-binding</keyword>
<evidence type="ECO:0000256" key="2">
    <source>
        <dbReference type="ARBA" id="ARBA00021132"/>
    </source>
</evidence>
<feature type="compositionally biased region" description="Basic and acidic residues" evidence="7">
    <location>
        <begin position="60"/>
        <end position="78"/>
    </location>
</feature>
<organism evidence="8 9">
    <name type="scientific">Phellinidium pouzarii</name>
    <dbReference type="NCBI Taxonomy" id="167371"/>
    <lineage>
        <taxon>Eukaryota</taxon>
        <taxon>Fungi</taxon>
        <taxon>Dikarya</taxon>
        <taxon>Basidiomycota</taxon>
        <taxon>Agaricomycotina</taxon>
        <taxon>Agaricomycetes</taxon>
        <taxon>Hymenochaetales</taxon>
        <taxon>Hymenochaetaceae</taxon>
        <taxon>Phellinidium</taxon>
    </lineage>
</organism>
<dbReference type="SMART" id="SM00320">
    <property type="entry name" value="WD40"/>
    <property type="match status" value="5"/>
</dbReference>
<dbReference type="InterPro" id="IPR036322">
    <property type="entry name" value="WD40_repeat_dom_sf"/>
</dbReference>
<evidence type="ECO:0000313" key="8">
    <source>
        <dbReference type="EMBL" id="THH05759.1"/>
    </source>
</evidence>